<feature type="non-terminal residue" evidence="2">
    <location>
        <position position="1"/>
    </location>
</feature>
<comment type="caution">
    <text evidence="2">The sequence shown here is derived from an EMBL/GenBank/DDBJ whole genome shotgun (WGS) entry which is preliminary data.</text>
</comment>
<sequence>AGCAEQDEAPLVECKAVLEPRVRGAITPEAPPSLASAKAGGAGAGSAGIITGIGKEQIEELVGAVLPFLGGQGGAQGIGKEPIEESSATLAEIRARFYAIGVRARMAKNAQYQLPPPPLPSLHQQTRLAREKQVALKERVPAKAMPPSRLSEQQVARRAGTSAQKGPSAEQIRLHRRLDGISKRQEEIAQALGVGADGGFASTLECLSVALDKQEVSTDDEAGPPAVLAAAKAVRNHVKRMRKKERKEMVLQRDLYRPGWHHEKEAEPEAPDSEAQRLGLLWVQEQLKRRLRDYLVG</sequence>
<proteinExistence type="predicted"/>
<protein>
    <submittedName>
        <fullName evidence="2">Uncharacterized protein</fullName>
    </submittedName>
</protein>
<evidence type="ECO:0000256" key="1">
    <source>
        <dbReference type="SAM" id="MobiDB-lite"/>
    </source>
</evidence>
<gene>
    <name evidence="2" type="ORF">PCOR1329_LOCUS81568</name>
</gene>
<dbReference type="EMBL" id="CAUYUJ010021645">
    <property type="protein sequence ID" value="CAK0906127.1"/>
    <property type="molecule type" value="Genomic_DNA"/>
</dbReference>
<keyword evidence="3" id="KW-1185">Reference proteome</keyword>
<name>A0ABN9Y123_9DINO</name>
<reference evidence="2" key="1">
    <citation type="submission" date="2023-10" db="EMBL/GenBank/DDBJ databases">
        <authorList>
            <person name="Chen Y."/>
            <person name="Shah S."/>
            <person name="Dougan E. K."/>
            <person name="Thang M."/>
            <person name="Chan C."/>
        </authorList>
    </citation>
    <scope>NUCLEOTIDE SEQUENCE [LARGE SCALE GENOMIC DNA]</scope>
</reference>
<organism evidence="2 3">
    <name type="scientific">Prorocentrum cordatum</name>
    <dbReference type="NCBI Taxonomy" id="2364126"/>
    <lineage>
        <taxon>Eukaryota</taxon>
        <taxon>Sar</taxon>
        <taxon>Alveolata</taxon>
        <taxon>Dinophyceae</taxon>
        <taxon>Prorocentrales</taxon>
        <taxon>Prorocentraceae</taxon>
        <taxon>Prorocentrum</taxon>
    </lineage>
</organism>
<feature type="region of interest" description="Disordered" evidence="1">
    <location>
        <begin position="142"/>
        <end position="170"/>
    </location>
</feature>
<accession>A0ABN9Y123</accession>
<dbReference type="Proteomes" id="UP001189429">
    <property type="component" value="Unassembled WGS sequence"/>
</dbReference>
<evidence type="ECO:0000313" key="3">
    <source>
        <dbReference type="Proteomes" id="UP001189429"/>
    </source>
</evidence>
<evidence type="ECO:0000313" key="2">
    <source>
        <dbReference type="EMBL" id="CAK0906127.1"/>
    </source>
</evidence>
<feature type="non-terminal residue" evidence="2">
    <location>
        <position position="297"/>
    </location>
</feature>